<accession>A0A401RGM3</accession>
<dbReference type="InterPro" id="IPR036770">
    <property type="entry name" value="Ankyrin_rpt-contain_sf"/>
</dbReference>
<keyword evidence="6 16" id="KW-0812">Transmembrane</keyword>
<dbReference type="Gene3D" id="1.25.40.20">
    <property type="entry name" value="Ankyrin repeat-containing domain"/>
    <property type="match status" value="1"/>
</dbReference>
<dbReference type="InterPro" id="IPR002110">
    <property type="entry name" value="Ankyrin_rpt"/>
</dbReference>
<dbReference type="Pfam" id="PF00520">
    <property type="entry name" value="Ion_trans"/>
    <property type="match status" value="1"/>
</dbReference>
<keyword evidence="5" id="KW-0107">Calcium channel</keyword>
<keyword evidence="2" id="KW-0813">Transport</keyword>
<comment type="catalytic activity">
    <reaction evidence="14">
        <text>Ca(2+)(in) = Ca(2+)(out)</text>
        <dbReference type="Rhea" id="RHEA:29671"/>
        <dbReference type="ChEBI" id="CHEBI:29108"/>
    </reaction>
</comment>
<dbReference type="AlphaFoldDB" id="A0A401RGM3"/>
<dbReference type="PROSITE" id="PS50088">
    <property type="entry name" value="ANK_REPEAT"/>
    <property type="match status" value="1"/>
</dbReference>
<dbReference type="GO" id="GO:0098703">
    <property type="term" value="P:calcium ion import across plasma membrane"/>
    <property type="evidence" value="ECO:0007669"/>
    <property type="project" value="TreeGrafter"/>
</dbReference>
<dbReference type="PANTHER" id="PTHR10582:SF5">
    <property type="entry name" value="TRANSIENT RECEPTOR POTENTIAL CATION CHANNEL SUBFAMILY V MEMBER 2"/>
    <property type="match status" value="1"/>
</dbReference>
<organism evidence="18 19">
    <name type="scientific">Chiloscyllium punctatum</name>
    <name type="common">Brownbanded bambooshark</name>
    <name type="synonym">Hemiscyllium punctatum</name>
    <dbReference type="NCBI Taxonomy" id="137246"/>
    <lineage>
        <taxon>Eukaryota</taxon>
        <taxon>Metazoa</taxon>
        <taxon>Chordata</taxon>
        <taxon>Craniata</taxon>
        <taxon>Vertebrata</taxon>
        <taxon>Chondrichthyes</taxon>
        <taxon>Elasmobranchii</taxon>
        <taxon>Galeomorphii</taxon>
        <taxon>Galeoidea</taxon>
        <taxon>Orectolobiformes</taxon>
        <taxon>Hemiscylliidae</taxon>
        <taxon>Chiloscyllium</taxon>
    </lineage>
</organism>
<feature type="repeat" description="ANK" evidence="15">
    <location>
        <begin position="50"/>
        <end position="82"/>
    </location>
</feature>
<proteinExistence type="predicted"/>
<evidence type="ECO:0000256" key="13">
    <source>
        <dbReference type="ARBA" id="ARBA00023303"/>
    </source>
</evidence>
<dbReference type="PRINTS" id="PR01768">
    <property type="entry name" value="TRPVRECEPTOR"/>
</dbReference>
<evidence type="ECO:0000256" key="5">
    <source>
        <dbReference type="ARBA" id="ARBA00022673"/>
    </source>
</evidence>
<comment type="caution">
    <text evidence="18">The sequence shown here is derived from an EMBL/GenBank/DDBJ whole genome shotgun (WGS) entry which is preliminary data.</text>
</comment>
<keyword evidence="9 16" id="KW-1133">Transmembrane helix</keyword>
<dbReference type="SUPFAM" id="SSF48403">
    <property type="entry name" value="Ankyrin repeat"/>
    <property type="match status" value="1"/>
</dbReference>
<dbReference type="GO" id="GO:0005886">
    <property type="term" value="C:plasma membrane"/>
    <property type="evidence" value="ECO:0007669"/>
    <property type="project" value="UniProtKB-SubCell"/>
</dbReference>
<feature type="transmembrane region" description="Helical" evidence="16">
    <location>
        <begin position="281"/>
        <end position="303"/>
    </location>
</feature>
<comment type="subcellular location">
    <subcellularLocation>
        <location evidence="1">Cell membrane</location>
        <topology evidence="1">Multi-pass membrane protein</topology>
    </subcellularLocation>
</comment>
<feature type="transmembrane region" description="Helical" evidence="16">
    <location>
        <begin position="487"/>
        <end position="510"/>
    </location>
</feature>
<evidence type="ECO:0000256" key="16">
    <source>
        <dbReference type="SAM" id="Phobius"/>
    </source>
</evidence>
<dbReference type="InterPro" id="IPR008347">
    <property type="entry name" value="TrpV1-4"/>
</dbReference>
<evidence type="ECO:0000256" key="6">
    <source>
        <dbReference type="ARBA" id="ARBA00022692"/>
    </source>
</evidence>
<evidence type="ECO:0000313" key="18">
    <source>
        <dbReference type="EMBL" id="GCC17277.1"/>
    </source>
</evidence>
<feature type="transmembrane region" description="Helical" evidence="16">
    <location>
        <begin position="399"/>
        <end position="421"/>
    </location>
</feature>
<feature type="domain" description="Ion transport" evidence="17">
    <location>
        <begin position="278"/>
        <end position="522"/>
    </location>
</feature>
<feature type="transmembrane region" description="Helical" evidence="16">
    <location>
        <begin position="359"/>
        <end position="378"/>
    </location>
</feature>
<dbReference type="EMBL" id="BEZZ01004067">
    <property type="protein sequence ID" value="GCC17277.1"/>
    <property type="molecule type" value="Genomic_DNA"/>
</dbReference>
<keyword evidence="8" id="KW-0106">Calcium</keyword>
<dbReference type="InterPro" id="IPR005821">
    <property type="entry name" value="Ion_trans_dom"/>
</dbReference>
<feature type="non-terminal residue" evidence="18">
    <location>
        <position position="1"/>
    </location>
</feature>
<dbReference type="PANTHER" id="PTHR10582">
    <property type="entry name" value="TRANSIENT RECEPTOR POTENTIAL ION CHANNEL PROTEIN"/>
    <property type="match status" value="1"/>
</dbReference>
<evidence type="ECO:0000256" key="8">
    <source>
        <dbReference type="ARBA" id="ARBA00022837"/>
    </source>
</evidence>
<dbReference type="OMA" id="YQYLHQN"/>
<dbReference type="PROSITE" id="PS50297">
    <property type="entry name" value="ANK_REP_REGION"/>
    <property type="match status" value="1"/>
</dbReference>
<evidence type="ECO:0000256" key="3">
    <source>
        <dbReference type="ARBA" id="ARBA00022475"/>
    </source>
</evidence>
<keyword evidence="10 15" id="KW-0040">ANK repeat</keyword>
<feature type="transmembrane region" description="Helical" evidence="16">
    <location>
        <begin position="324"/>
        <end position="353"/>
    </location>
</feature>
<evidence type="ECO:0000256" key="9">
    <source>
        <dbReference type="ARBA" id="ARBA00022989"/>
    </source>
</evidence>
<evidence type="ECO:0000256" key="11">
    <source>
        <dbReference type="ARBA" id="ARBA00023065"/>
    </source>
</evidence>
<evidence type="ECO:0000256" key="4">
    <source>
        <dbReference type="ARBA" id="ARBA00022568"/>
    </source>
</evidence>
<sequence>PETGKTALLKALLNLNNHRNDTIPVLLEIAEKTDNLTQFVNAAYSDSYYKGQTALHIAIERRCMHFVALLVRNGADVHAKANGIFFKQKEGQTGFYFGELPLSLAACTNQLDVVTYLLENPYSPADISATDSMGNNVLHALVSISDNTKENTKFIIHMYDYLLRMGVKINPELNLESMKNKKGLTPLKLAAKAGKLEVLKHIIGREIHDEECRFLSRKFTEWAYGPVHSSLYDLSALDTYEAKSVLEIIIYGSETPNRHEMLNLEPLKHLLQEKWNNFASFIFYIKFSIYLSYMIIFTTTAYNRIEEQKPPFKVEATTESYLRVTGQVITIFGALYLFFQGAVLLLASSVLYVVGREEYVGFMVIGLAIGWINLLYYTRGFQRMGIYSVMMQKIFLTDIMSFLLVYVVFLFGFGAELPLTWECPQPSDFLHPALVVLIEDRVYNNTKPGCHKETTYKNFKTTFLELFRFTIGMGDLEFTENYRFKEVFIFLLISYVILTYILLLNMLIALMSKTVEKISKDSKSVWNLQRAITILDLEKSLPRFLRARFRSGEPVTVGLLSDGREDLRWCFRVDEVNWTKWNTNVGLINEEPGNSEITRRMTGSRRRRALQERSWRTMLPLLKEIKPEKQEEDVRLGAIITGPARQPPGQSHGTTAKAV</sequence>
<keyword evidence="7" id="KW-0677">Repeat</keyword>
<keyword evidence="13" id="KW-0407">Ion channel</keyword>
<dbReference type="InterPro" id="IPR024862">
    <property type="entry name" value="TRPV"/>
</dbReference>
<dbReference type="FunFam" id="1.25.40.20:FF:000018">
    <property type="entry name" value="Transient receptor potential cation channel subfamily V member 1"/>
    <property type="match status" value="1"/>
</dbReference>
<keyword evidence="12 16" id="KW-0472">Membrane</keyword>
<keyword evidence="19" id="KW-1185">Reference proteome</keyword>
<keyword evidence="4" id="KW-0109">Calcium transport</keyword>
<keyword evidence="11" id="KW-0406">Ion transport</keyword>
<reference evidence="18 19" key="1">
    <citation type="journal article" date="2018" name="Nat. Ecol. Evol.">
        <title>Shark genomes provide insights into elasmobranch evolution and the origin of vertebrates.</title>
        <authorList>
            <person name="Hara Y"/>
            <person name="Yamaguchi K"/>
            <person name="Onimaru K"/>
            <person name="Kadota M"/>
            <person name="Koyanagi M"/>
            <person name="Keeley SD"/>
            <person name="Tatsumi K"/>
            <person name="Tanaka K"/>
            <person name="Motone F"/>
            <person name="Kageyama Y"/>
            <person name="Nozu R"/>
            <person name="Adachi N"/>
            <person name="Nishimura O"/>
            <person name="Nakagawa R"/>
            <person name="Tanegashima C"/>
            <person name="Kiyatake I"/>
            <person name="Matsumoto R"/>
            <person name="Murakumo K"/>
            <person name="Nishida K"/>
            <person name="Terakita A"/>
            <person name="Kuratani S"/>
            <person name="Sato K"/>
            <person name="Hyodo S Kuraku.S."/>
        </authorList>
    </citation>
    <scope>NUCLEOTIDE SEQUENCE [LARGE SCALE GENOMIC DNA]</scope>
</reference>
<dbReference type="Pfam" id="PF12796">
    <property type="entry name" value="Ank_2"/>
    <property type="match status" value="1"/>
</dbReference>
<evidence type="ECO:0000313" key="19">
    <source>
        <dbReference type="Proteomes" id="UP000287033"/>
    </source>
</evidence>
<evidence type="ECO:0000256" key="7">
    <source>
        <dbReference type="ARBA" id="ARBA00022737"/>
    </source>
</evidence>
<gene>
    <name evidence="18" type="ORF">chiPu_0021513</name>
</gene>
<evidence type="ECO:0000256" key="15">
    <source>
        <dbReference type="PROSITE-ProRule" id="PRU00023"/>
    </source>
</evidence>
<dbReference type="OrthoDB" id="533508at2759"/>
<evidence type="ECO:0000256" key="1">
    <source>
        <dbReference type="ARBA" id="ARBA00004651"/>
    </source>
</evidence>
<name>A0A401RGM3_CHIPU</name>
<evidence type="ECO:0000256" key="12">
    <source>
        <dbReference type="ARBA" id="ARBA00023136"/>
    </source>
</evidence>
<dbReference type="Proteomes" id="UP000287033">
    <property type="component" value="Unassembled WGS sequence"/>
</dbReference>
<protein>
    <recommendedName>
        <fullName evidence="17">Ion transport domain-containing protein</fullName>
    </recommendedName>
</protein>
<evidence type="ECO:0000259" key="17">
    <source>
        <dbReference type="Pfam" id="PF00520"/>
    </source>
</evidence>
<dbReference type="GO" id="GO:0005262">
    <property type="term" value="F:calcium channel activity"/>
    <property type="evidence" value="ECO:0007669"/>
    <property type="project" value="UniProtKB-KW"/>
</dbReference>
<evidence type="ECO:0000256" key="2">
    <source>
        <dbReference type="ARBA" id="ARBA00022448"/>
    </source>
</evidence>
<keyword evidence="3" id="KW-1003">Cell membrane</keyword>
<evidence type="ECO:0000256" key="10">
    <source>
        <dbReference type="ARBA" id="ARBA00023043"/>
    </source>
</evidence>
<evidence type="ECO:0000256" key="14">
    <source>
        <dbReference type="ARBA" id="ARBA00036634"/>
    </source>
</evidence>
<dbReference type="SMART" id="SM00248">
    <property type="entry name" value="ANK"/>
    <property type="match status" value="3"/>
</dbReference>
<dbReference type="STRING" id="137246.A0A401RGM3"/>